<dbReference type="GeneID" id="97214475"/>
<dbReference type="Proteomes" id="UP000215137">
    <property type="component" value="Chromosome"/>
</dbReference>
<evidence type="ECO:0000313" key="3">
    <source>
        <dbReference type="Proteomes" id="UP000215137"/>
    </source>
</evidence>
<keyword evidence="1" id="KW-1133">Transmembrane helix</keyword>
<evidence type="ECO:0008006" key="4">
    <source>
        <dbReference type="Google" id="ProtNLM"/>
    </source>
</evidence>
<feature type="transmembrane region" description="Helical" evidence="1">
    <location>
        <begin position="91"/>
        <end position="110"/>
    </location>
</feature>
<dbReference type="RefSeq" id="WP_095370655.1">
    <property type="nucleotide sequence ID" value="NZ_CP022983.1"/>
</dbReference>
<name>A0A248TG52_9BACI</name>
<keyword evidence="3" id="KW-1185">Reference proteome</keyword>
<keyword evidence="1" id="KW-0812">Transmembrane</keyword>
<sequence length="153" mass="17807">MKHYSYEQWTKYVKNELDGEDKILYEDHLYTCDQCLEVYLTAIEAEELPDIIDGTAFTDNIMAQLPNENNKQDTKNENFSRKATAFYKKTIFHYGIAAAMTLILMSTGFFQTLTQYAGDVESKQFKEDKASITEGIMDKTFAWMDTKKEEDKK</sequence>
<protein>
    <recommendedName>
        <fullName evidence="4">Zinc-finger domain-containing protein</fullName>
    </recommendedName>
</protein>
<accession>A0A248TG52</accession>
<dbReference type="AlphaFoldDB" id="A0A248TG52"/>
<proteinExistence type="predicted"/>
<keyword evidence="1" id="KW-0472">Membrane</keyword>
<dbReference type="EMBL" id="CP022983">
    <property type="protein sequence ID" value="ASV67080.1"/>
    <property type="molecule type" value="Genomic_DNA"/>
</dbReference>
<reference evidence="2 3" key="1">
    <citation type="submission" date="2017-08" db="EMBL/GenBank/DDBJ databases">
        <title>Complete Genome Sequence of Bacillus kochii Oregon-R-modENCODE STRAIN BDGP4, isolated from Drosophila melanogaster gut.</title>
        <authorList>
            <person name="Wan K.H."/>
            <person name="Yu C."/>
            <person name="Park S."/>
            <person name="Hammonds A.S."/>
            <person name="Booth B.W."/>
            <person name="Celniker S.E."/>
        </authorList>
    </citation>
    <scope>NUCLEOTIDE SEQUENCE [LARGE SCALE GENOMIC DNA]</scope>
    <source>
        <strain evidence="2 3">BDGP4</strain>
    </source>
</reference>
<organism evidence="2 3">
    <name type="scientific">Cytobacillus kochii</name>
    <dbReference type="NCBI Taxonomy" id="859143"/>
    <lineage>
        <taxon>Bacteria</taxon>
        <taxon>Bacillati</taxon>
        <taxon>Bacillota</taxon>
        <taxon>Bacilli</taxon>
        <taxon>Bacillales</taxon>
        <taxon>Bacillaceae</taxon>
        <taxon>Cytobacillus</taxon>
    </lineage>
</organism>
<evidence type="ECO:0000313" key="2">
    <source>
        <dbReference type="EMBL" id="ASV67080.1"/>
    </source>
</evidence>
<evidence type="ECO:0000256" key="1">
    <source>
        <dbReference type="SAM" id="Phobius"/>
    </source>
</evidence>
<dbReference type="KEGG" id="bko:CKF48_06890"/>
<dbReference type="OrthoDB" id="1955013at2"/>
<gene>
    <name evidence="2" type="ORF">CKF48_06890</name>
</gene>